<gene>
    <name evidence="1" type="ORF">BINO364_LOCUS13670</name>
</gene>
<feature type="non-terminal residue" evidence="1">
    <location>
        <position position="83"/>
    </location>
</feature>
<dbReference type="Gene3D" id="2.60.40.770">
    <property type="match status" value="1"/>
</dbReference>
<dbReference type="Proteomes" id="UP000838878">
    <property type="component" value="Chromosome 7"/>
</dbReference>
<keyword evidence="2" id="KW-1185">Reference proteome</keyword>
<evidence type="ECO:0000313" key="2">
    <source>
        <dbReference type="Proteomes" id="UP000838878"/>
    </source>
</evidence>
<dbReference type="InterPro" id="IPR014756">
    <property type="entry name" value="Ig_E-set"/>
</dbReference>
<reference evidence="1" key="1">
    <citation type="submission" date="2021-12" db="EMBL/GenBank/DDBJ databases">
        <authorList>
            <person name="Martin H S."/>
        </authorList>
    </citation>
    <scope>NUCLEOTIDE SEQUENCE</scope>
</reference>
<dbReference type="SUPFAM" id="SSF81296">
    <property type="entry name" value="E set domains"/>
    <property type="match status" value="1"/>
</dbReference>
<organism evidence="1 2">
    <name type="scientific">Brenthis ino</name>
    <name type="common">lesser marbled fritillary</name>
    <dbReference type="NCBI Taxonomy" id="405034"/>
    <lineage>
        <taxon>Eukaryota</taxon>
        <taxon>Metazoa</taxon>
        <taxon>Ecdysozoa</taxon>
        <taxon>Arthropoda</taxon>
        <taxon>Hexapoda</taxon>
        <taxon>Insecta</taxon>
        <taxon>Pterygota</taxon>
        <taxon>Neoptera</taxon>
        <taxon>Endopterygota</taxon>
        <taxon>Lepidoptera</taxon>
        <taxon>Glossata</taxon>
        <taxon>Ditrysia</taxon>
        <taxon>Papilionoidea</taxon>
        <taxon>Nymphalidae</taxon>
        <taxon>Heliconiinae</taxon>
        <taxon>Argynnini</taxon>
        <taxon>Brenthis</taxon>
    </lineage>
</organism>
<name>A0A8J9YF29_9NEOP</name>
<proteinExistence type="predicted"/>
<dbReference type="OrthoDB" id="6489092at2759"/>
<dbReference type="AlphaFoldDB" id="A0A8J9YF29"/>
<sequence length="83" mass="9103">MVLQLLAVTAHASVIFEDCGSAYRLTNVDIEGCNFGIPCFVTLGDRISVNMEFFADFASRQLDQDVILDINYIHASTTVTPGM</sequence>
<dbReference type="EMBL" id="OV170227">
    <property type="protein sequence ID" value="CAH0728459.1"/>
    <property type="molecule type" value="Genomic_DNA"/>
</dbReference>
<accession>A0A8J9YF29</accession>
<protein>
    <submittedName>
        <fullName evidence="1">Uncharacterized protein</fullName>
    </submittedName>
</protein>
<evidence type="ECO:0000313" key="1">
    <source>
        <dbReference type="EMBL" id="CAH0728459.1"/>
    </source>
</evidence>